<dbReference type="PANTHER" id="PTHR15010">
    <property type="entry name" value="ACYLOXYACYL HYDROLASE"/>
    <property type="match status" value="1"/>
</dbReference>
<keyword evidence="4" id="KW-0378">Hydrolase</keyword>
<dbReference type="GO" id="GO:0009104">
    <property type="term" value="P:lipopolysaccharide catabolic process"/>
    <property type="evidence" value="ECO:0007669"/>
    <property type="project" value="TreeGrafter"/>
</dbReference>
<name>A0A152A292_TIELA</name>
<dbReference type="PANTHER" id="PTHR15010:SF0">
    <property type="entry name" value="ACYLOXYACYL HYDROLASE"/>
    <property type="match status" value="1"/>
</dbReference>
<feature type="chain" id="PRO_5007593520" evidence="2">
    <location>
        <begin position="21"/>
        <end position="567"/>
    </location>
</feature>
<evidence type="ECO:0000256" key="2">
    <source>
        <dbReference type="SAM" id="SignalP"/>
    </source>
</evidence>
<dbReference type="SUPFAM" id="SSF47862">
    <property type="entry name" value="Saposin"/>
    <property type="match status" value="1"/>
</dbReference>
<dbReference type="AlphaFoldDB" id="A0A152A292"/>
<evidence type="ECO:0000259" key="3">
    <source>
        <dbReference type="PROSITE" id="PS50015"/>
    </source>
</evidence>
<feature type="signal peptide" evidence="2">
    <location>
        <begin position="1"/>
        <end position="20"/>
    </location>
</feature>
<dbReference type="InterPro" id="IPR001087">
    <property type="entry name" value="GDSL"/>
</dbReference>
<dbReference type="Gene3D" id="3.40.50.1110">
    <property type="entry name" value="SGNH hydrolase"/>
    <property type="match status" value="1"/>
</dbReference>
<protein>
    <submittedName>
        <fullName evidence="4">Acyloxyacyl hydrolase</fullName>
    </submittedName>
</protein>
<evidence type="ECO:0000313" key="4">
    <source>
        <dbReference type="EMBL" id="KYR00215.1"/>
    </source>
</evidence>
<dbReference type="GO" id="GO:0005509">
    <property type="term" value="F:calcium ion binding"/>
    <property type="evidence" value="ECO:0007669"/>
    <property type="project" value="TreeGrafter"/>
</dbReference>
<dbReference type="OrthoDB" id="14839at2759"/>
<keyword evidence="2" id="KW-0732">Signal</keyword>
<dbReference type="InterPro" id="IPR048593">
    <property type="entry name" value="AOAH_Saposin_N"/>
</dbReference>
<accession>A0A152A292</accession>
<dbReference type="SMART" id="SM00741">
    <property type="entry name" value="SapB"/>
    <property type="match status" value="1"/>
</dbReference>
<organism evidence="4 5">
    <name type="scientific">Tieghemostelium lacteum</name>
    <name type="common">Slime mold</name>
    <name type="synonym">Dictyostelium lacteum</name>
    <dbReference type="NCBI Taxonomy" id="361077"/>
    <lineage>
        <taxon>Eukaryota</taxon>
        <taxon>Amoebozoa</taxon>
        <taxon>Evosea</taxon>
        <taxon>Eumycetozoa</taxon>
        <taxon>Dictyostelia</taxon>
        <taxon>Dictyosteliales</taxon>
        <taxon>Raperosteliaceae</taxon>
        <taxon>Tieghemostelium</taxon>
    </lineage>
</organism>
<reference evidence="4 5" key="1">
    <citation type="submission" date="2015-12" db="EMBL/GenBank/DDBJ databases">
        <title>Dictyostelia acquired genes for synthesis and detection of signals that induce cell-type specialization by lateral gene transfer from prokaryotes.</title>
        <authorList>
            <person name="Gloeckner G."/>
            <person name="Schaap P."/>
        </authorList>
    </citation>
    <scope>NUCLEOTIDE SEQUENCE [LARGE SCALE GENOMIC DNA]</scope>
    <source>
        <strain evidence="4 5">TK</strain>
    </source>
</reference>
<sequence>MYKIELFVVLVLLLSSSVFGMKPFNDGNTFHFSPNQPNEQYFKLTGVNSANGGSKCAGCTIALTLVEQYSLIHEKSIEDTLDEICSFFPGQVNSICLYLVNTFGEDIINLFDKYEHADDVCHALPNMCTSPECRLFPENTPTYYNDEQYHEEYNEATFTEQSPWSWIQNLINTFANVHEPIEDFDKDLYSLDSTFRGYNWRGRDCDDFSDSTYPGTYDDPSDPYVDKNCNGIFGVNNISVSWESVLCDGSGSMGVVVSGDSAGAHFSIPPQWMTAALINKTTYEGMIDILETEVDWPQRSTYTGWEPSTDMYTVQSMYLQLRERNLCNHRDYQNLGVNGANSGSTINIIKSFARNQKTDKPALFFLELVGNDVCSGHHTLDHMTTVEEFTDNIVTILNYLDGVLPNGSHVVFVGLADGRVLWDTLWNRTHPVGAKYYEVYNFLNCLQVSPCWGWMNPNETVRNATSYRAAQLSASYNQIIQSYKFANFDMQYYDFPFGAINEIWVAEGGQTWDLIEPVDGFHPNQNANYLMAEYFFNSLMQDHPDWLGAINPFNSLIQEQFGDQGGY</sequence>
<dbReference type="InterPro" id="IPR008139">
    <property type="entry name" value="SaposinB_dom"/>
</dbReference>
<dbReference type="InParanoid" id="A0A152A292"/>
<proteinExistence type="predicted"/>
<comment type="caution">
    <text evidence="4">The sequence shown here is derived from an EMBL/GenBank/DDBJ whole genome shotgun (WGS) entry which is preliminary data.</text>
</comment>
<dbReference type="InterPro" id="IPR036514">
    <property type="entry name" value="SGNH_hydro_sf"/>
</dbReference>
<dbReference type="Gene3D" id="1.10.225.10">
    <property type="entry name" value="Saposin-like"/>
    <property type="match status" value="1"/>
</dbReference>
<keyword evidence="5" id="KW-1185">Reference proteome</keyword>
<gene>
    <name evidence="4" type="ORF">DLAC_03371</name>
</gene>
<evidence type="ECO:0000313" key="5">
    <source>
        <dbReference type="Proteomes" id="UP000076078"/>
    </source>
</evidence>
<dbReference type="InterPro" id="IPR011001">
    <property type="entry name" value="Saposin-like"/>
</dbReference>
<dbReference type="OMA" id="PFCHLYP"/>
<dbReference type="GO" id="GO:0050528">
    <property type="term" value="F:acyloxyacyl hydrolase activity"/>
    <property type="evidence" value="ECO:0007669"/>
    <property type="project" value="InterPro"/>
</dbReference>
<dbReference type="Proteomes" id="UP000076078">
    <property type="component" value="Unassembled WGS sequence"/>
</dbReference>
<dbReference type="EMBL" id="LODT01000016">
    <property type="protein sequence ID" value="KYR00215.1"/>
    <property type="molecule type" value="Genomic_DNA"/>
</dbReference>
<evidence type="ECO:0000256" key="1">
    <source>
        <dbReference type="ARBA" id="ARBA00023157"/>
    </source>
</evidence>
<feature type="domain" description="Saposin B-type" evidence="3">
    <location>
        <begin position="52"/>
        <end position="132"/>
    </location>
</feature>
<dbReference type="Pfam" id="PF00657">
    <property type="entry name" value="Lipase_GDSL"/>
    <property type="match status" value="1"/>
</dbReference>
<dbReference type="PROSITE" id="PS50015">
    <property type="entry name" value="SAP_B"/>
    <property type="match status" value="1"/>
</dbReference>
<keyword evidence="1" id="KW-1015">Disulfide bond</keyword>
<dbReference type="Pfam" id="PF20825">
    <property type="entry name" value="Saposin"/>
    <property type="match status" value="1"/>
</dbReference>
<dbReference type="SUPFAM" id="SSF52266">
    <property type="entry name" value="SGNH hydrolase"/>
    <property type="match status" value="1"/>
</dbReference>
<dbReference type="InterPro" id="IPR039676">
    <property type="entry name" value="AOAH"/>
</dbReference>